<accession>A0ABS9L3U4</accession>
<reference evidence="2" key="1">
    <citation type="submission" date="2022-01" db="EMBL/GenBank/DDBJ databases">
        <authorList>
            <person name="Jo J.-H."/>
            <person name="Im W.-T."/>
        </authorList>
    </citation>
    <scope>NUCLEOTIDE SEQUENCE</scope>
    <source>
        <strain evidence="2">I2-34</strain>
    </source>
</reference>
<keyword evidence="3" id="KW-1185">Reference proteome</keyword>
<organism evidence="2 3">
    <name type="scientific">Arthrobacter hankyongi</name>
    <dbReference type="NCBI Taxonomy" id="2904801"/>
    <lineage>
        <taxon>Bacteria</taxon>
        <taxon>Bacillati</taxon>
        <taxon>Actinomycetota</taxon>
        <taxon>Actinomycetes</taxon>
        <taxon>Micrococcales</taxon>
        <taxon>Micrococcaceae</taxon>
        <taxon>Arthrobacter</taxon>
    </lineage>
</organism>
<name>A0ABS9L3U4_9MICC</name>
<evidence type="ECO:0000313" key="3">
    <source>
        <dbReference type="Proteomes" id="UP001165368"/>
    </source>
</evidence>
<gene>
    <name evidence="2" type="ORF">LVY72_05515</name>
</gene>
<dbReference type="EMBL" id="JAKLTQ010000002">
    <property type="protein sequence ID" value="MCG2621372.1"/>
    <property type="molecule type" value="Genomic_DNA"/>
</dbReference>
<keyword evidence="1" id="KW-0472">Membrane</keyword>
<keyword evidence="1" id="KW-0812">Transmembrane</keyword>
<dbReference type="RefSeq" id="WP_237818511.1">
    <property type="nucleotide sequence ID" value="NZ_JAKLTQ010000002.1"/>
</dbReference>
<evidence type="ECO:0000256" key="1">
    <source>
        <dbReference type="SAM" id="Phobius"/>
    </source>
</evidence>
<dbReference type="Pfam" id="PF19473">
    <property type="entry name" value="DUF6010"/>
    <property type="match status" value="1"/>
</dbReference>
<protein>
    <submittedName>
        <fullName evidence="2">DUF6010 family protein</fullName>
    </submittedName>
</protein>
<proteinExistence type="predicted"/>
<feature type="transmembrane region" description="Helical" evidence="1">
    <location>
        <begin position="67"/>
        <end position="84"/>
    </location>
</feature>
<sequence length="163" mass="17646">METLTPTFISNYLVGGAVNSLPMLAAAFLLSRFVRDAWGRFVLAFFLCVAGAMYLVFAAGAQAGTGWMLLELAQVLVLGVLAVLGMRRSPYWLAAGWALHPFWDIPLHLFGPGQEFAPAAYAISCLTWDWVVALYIVVAYRPGGQSRFGFRQGAPKAKAEAAA</sequence>
<keyword evidence="1" id="KW-1133">Transmembrane helix</keyword>
<feature type="transmembrane region" description="Helical" evidence="1">
    <location>
        <begin position="12"/>
        <end position="30"/>
    </location>
</feature>
<feature type="transmembrane region" description="Helical" evidence="1">
    <location>
        <begin position="42"/>
        <end position="61"/>
    </location>
</feature>
<dbReference type="Proteomes" id="UP001165368">
    <property type="component" value="Unassembled WGS sequence"/>
</dbReference>
<feature type="transmembrane region" description="Helical" evidence="1">
    <location>
        <begin position="116"/>
        <end position="138"/>
    </location>
</feature>
<dbReference type="InterPro" id="IPR046052">
    <property type="entry name" value="DUF6010"/>
</dbReference>
<evidence type="ECO:0000313" key="2">
    <source>
        <dbReference type="EMBL" id="MCG2621372.1"/>
    </source>
</evidence>
<comment type="caution">
    <text evidence="2">The sequence shown here is derived from an EMBL/GenBank/DDBJ whole genome shotgun (WGS) entry which is preliminary data.</text>
</comment>